<proteinExistence type="predicted"/>
<reference evidence="2 3" key="1">
    <citation type="submission" date="2019-03" db="EMBL/GenBank/DDBJ databases">
        <title>Genomic Encyclopedia of Type Strains, Phase IV (KMG-IV): sequencing the most valuable type-strain genomes for metagenomic binning, comparative biology and taxonomic classification.</title>
        <authorList>
            <person name="Goeker M."/>
        </authorList>
    </citation>
    <scope>NUCLEOTIDE SEQUENCE [LARGE SCALE GENOMIC DNA]</scope>
    <source>
        <strain evidence="2 3">DSM 9035</strain>
    </source>
</reference>
<keyword evidence="3" id="KW-1185">Reference proteome</keyword>
<evidence type="ECO:0000256" key="1">
    <source>
        <dbReference type="SAM" id="Phobius"/>
    </source>
</evidence>
<dbReference type="EMBL" id="SMAI01000001">
    <property type="protein sequence ID" value="TCT07599.1"/>
    <property type="molecule type" value="Genomic_DNA"/>
</dbReference>
<keyword evidence="1" id="KW-0472">Membrane</keyword>
<sequence length="60" mass="6444">MREMVRENRVAQGLAGGFAFSALALSAWALHLGFPAFATVVAGTTLIGVVTVFLTQHRKR</sequence>
<dbReference type="AlphaFoldDB" id="A0A4R3M5R6"/>
<feature type="transmembrane region" description="Helical" evidence="1">
    <location>
        <begin position="34"/>
        <end position="54"/>
    </location>
</feature>
<name>A0A4R3M5R6_9HYPH</name>
<dbReference type="Proteomes" id="UP000294664">
    <property type="component" value="Unassembled WGS sequence"/>
</dbReference>
<organism evidence="2 3">
    <name type="scientific">Aquabacter spiritensis</name>
    <dbReference type="NCBI Taxonomy" id="933073"/>
    <lineage>
        <taxon>Bacteria</taxon>
        <taxon>Pseudomonadati</taxon>
        <taxon>Pseudomonadota</taxon>
        <taxon>Alphaproteobacteria</taxon>
        <taxon>Hyphomicrobiales</taxon>
        <taxon>Xanthobacteraceae</taxon>
        <taxon>Aquabacter</taxon>
    </lineage>
</organism>
<keyword evidence="1" id="KW-1133">Transmembrane helix</keyword>
<comment type="caution">
    <text evidence="2">The sequence shown here is derived from an EMBL/GenBank/DDBJ whole genome shotgun (WGS) entry which is preliminary data.</text>
</comment>
<evidence type="ECO:0000313" key="2">
    <source>
        <dbReference type="EMBL" id="TCT07599.1"/>
    </source>
</evidence>
<protein>
    <submittedName>
        <fullName evidence="2">Uncharacterized protein</fullName>
    </submittedName>
</protein>
<evidence type="ECO:0000313" key="3">
    <source>
        <dbReference type="Proteomes" id="UP000294664"/>
    </source>
</evidence>
<gene>
    <name evidence="2" type="ORF">EDC64_101118</name>
</gene>
<accession>A0A4R3M5R6</accession>
<keyword evidence="1" id="KW-0812">Transmembrane</keyword>